<dbReference type="STRING" id="121290.APY04_0071"/>
<dbReference type="PATRIC" id="fig|121290.4.peg.2028"/>
<organism evidence="2 3">
    <name type="scientific">Hyphomicrobium sulfonivorans</name>
    <dbReference type="NCBI Taxonomy" id="121290"/>
    <lineage>
        <taxon>Bacteria</taxon>
        <taxon>Pseudomonadati</taxon>
        <taxon>Pseudomonadota</taxon>
        <taxon>Alphaproteobacteria</taxon>
        <taxon>Hyphomicrobiales</taxon>
        <taxon>Hyphomicrobiaceae</taxon>
        <taxon>Hyphomicrobium</taxon>
    </lineage>
</organism>
<dbReference type="EMBL" id="LMTR01000005">
    <property type="protein sequence ID" value="KWT72632.1"/>
    <property type="molecule type" value="Genomic_DNA"/>
</dbReference>
<gene>
    <name evidence="2" type="ORF">APY04_0071</name>
</gene>
<evidence type="ECO:0008006" key="4">
    <source>
        <dbReference type="Google" id="ProtNLM"/>
    </source>
</evidence>
<feature type="region of interest" description="Disordered" evidence="1">
    <location>
        <begin position="1"/>
        <end position="25"/>
    </location>
</feature>
<evidence type="ECO:0000256" key="1">
    <source>
        <dbReference type="SAM" id="MobiDB-lite"/>
    </source>
</evidence>
<keyword evidence="3" id="KW-1185">Reference proteome</keyword>
<feature type="compositionally biased region" description="Low complexity" evidence="1">
    <location>
        <begin position="15"/>
        <end position="25"/>
    </location>
</feature>
<protein>
    <recommendedName>
        <fullName evidence="4">DUF883 domain-containing protein</fullName>
    </recommendedName>
</protein>
<accession>A0A109BR06</accession>
<name>A0A109BR06_HYPSL</name>
<proteinExistence type="predicted"/>
<dbReference type="AlphaFoldDB" id="A0A109BR06"/>
<dbReference type="RefSeq" id="WP_068458894.1">
    <property type="nucleotide sequence ID" value="NZ_LMTR01000005.1"/>
</dbReference>
<reference evidence="2 3" key="1">
    <citation type="submission" date="2015-10" db="EMBL/GenBank/DDBJ databases">
        <title>Transcriptomic analysis of a linuron degrading triple-species bacterial consortium.</title>
        <authorList>
            <person name="Albers P."/>
        </authorList>
    </citation>
    <scope>NUCLEOTIDE SEQUENCE [LARGE SCALE GENOMIC DNA]</scope>
    <source>
        <strain evidence="2 3">WDL6</strain>
    </source>
</reference>
<dbReference type="Proteomes" id="UP000059074">
    <property type="component" value="Unassembled WGS sequence"/>
</dbReference>
<evidence type="ECO:0000313" key="3">
    <source>
        <dbReference type="Proteomes" id="UP000059074"/>
    </source>
</evidence>
<evidence type="ECO:0000313" key="2">
    <source>
        <dbReference type="EMBL" id="KWT72632.1"/>
    </source>
</evidence>
<dbReference type="OrthoDB" id="7960120at2"/>
<sequence length="93" mass="9889">MQFSSNRSPDDPNDRSAAADASDSLQSLRDDIASLADSVKRLASEQLGANMEQVQDKAKEKLGDVETAIRKNPTQAALIAAGVGFVIGLIMTR</sequence>
<comment type="caution">
    <text evidence="2">The sequence shown here is derived from an EMBL/GenBank/DDBJ whole genome shotgun (WGS) entry which is preliminary data.</text>
</comment>